<comment type="caution">
    <text evidence="1">The sequence shown here is derived from an EMBL/GenBank/DDBJ whole genome shotgun (WGS) entry which is preliminary data.</text>
</comment>
<dbReference type="AlphaFoldDB" id="A0A7W5JUN2"/>
<organism evidence="1 2">
    <name type="scientific">Microlunatus antarcticus</name>
    <dbReference type="NCBI Taxonomy" id="53388"/>
    <lineage>
        <taxon>Bacteria</taxon>
        <taxon>Bacillati</taxon>
        <taxon>Actinomycetota</taxon>
        <taxon>Actinomycetes</taxon>
        <taxon>Propionibacteriales</taxon>
        <taxon>Propionibacteriaceae</taxon>
        <taxon>Microlunatus</taxon>
    </lineage>
</organism>
<reference evidence="1 2" key="1">
    <citation type="submission" date="2020-08" db="EMBL/GenBank/DDBJ databases">
        <title>Sequencing the genomes of 1000 actinobacteria strains.</title>
        <authorList>
            <person name="Klenk H.-P."/>
        </authorList>
    </citation>
    <scope>NUCLEOTIDE SEQUENCE [LARGE SCALE GENOMIC DNA]</scope>
    <source>
        <strain evidence="1 2">DSM 11053</strain>
    </source>
</reference>
<dbReference type="Proteomes" id="UP000565572">
    <property type="component" value="Unassembled WGS sequence"/>
</dbReference>
<dbReference type="EMBL" id="JACHZG010000001">
    <property type="protein sequence ID" value="MBB3326664.1"/>
    <property type="molecule type" value="Genomic_DNA"/>
</dbReference>
<evidence type="ECO:0008006" key="3">
    <source>
        <dbReference type="Google" id="ProtNLM"/>
    </source>
</evidence>
<keyword evidence="2" id="KW-1185">Reference proteome</keyword>
<evidence type="ECO:0000313" key="2">
    <source>
        <dbReference type="Proteomes" id="UP000565572"/>
    </source>
</evidence>
<evidence type="ECO:0000313" key="1">
    <source>
        <dbReference type="EMBL" id="MBB3326664.1"/>
    </source>
</evidence>
<name>A0A7W5JUN2_9ACTN</name>
<accession>A0A7W5JUN2</accession>
<proteinExistence type="predicted"/>
<dbReference type="RefSeq" id="WP_183337571.1">
    <property type="nucleotide sequence ID" value="NZ_JACHZG010000001.1"/>
</dbReference>
<sequence length="256" mass="27875">MSDATSVTVQGPRVLLMTATVVPEPNVSSRLAVLDPADRRRQYEEALRSYADRADGDLDGIVLAENSGADLSGFAAAVPSSLPLELLSIPAAPSAPGTRRGYLEMALVADAFASSWLLAEPGAVGVKVTGRYRVENLGAVVRSMDPEQDLGFNLRRYPKPWADMWVFFANQKGIAALRPHLPAVNEVEPGGSAELSMFRIVNELHDQGVAVQRRFGVEPRLSGTRGVDNARYESPVQRAKWATRHAARRLAPYLWI</sequence>
<protein>
    <recommendedName>
        <fullName evidence="3">Glycosyl transferase family 2</fullName>
    </recommendedName>
</protein>
<gene>
    <name evidence="1" type="ORF">FHX39_001608</name>
</gene>